<dbReference type="PROSITE" id="PS51257">
    <property type="entry name" value="PROKAR_LIPOPROTEIN"/>
    <property type="match status" value="1"/>
</dbReference>
<reference evidence="1 2" key="1">
    <citation type="submission" date="2020-04" db="EMBL/GenBank/DDBJ databases">
        <title>Draft genome of Pyxidicoccus fallax type strain.</title>
        <authorList>
            <person name="Whitworth D.E."/>
        </authorList>
    </citation>
    <scope>NUCLEOTIDE SEQUENCE [LARGE SCALE GENOMIC DNA]</scope>
    <source>
        <strain evidence="1 2">DSM 14698</strain>
    </source>
</reference>
<evidence type="ECO:0000313" key="2">
    <source>
        <dbReference type="Proteomes" id="UP000518300"/>
    </source>
</evidence>
<dbReference type="SUPFAM" id="SSF56436">
    <property type="entry name" value="C-type lectin-like"/>
    <property type="match status" value="2"/>
</dbReference>
<accession>A0A848LQY7</accession>
<name>A0A848LQY7_9BACT</name>
<keyword evidence="2" id="KW-1185">Reference proteome</keyword>
<organism evidence="1 2">
    <name type="scientific">Pyxidicoccus fallax</name>
    <dbReference type="NCBI Taxonomy" id="394095"/>
    <lineage>
        <taxon>Bacteria</taxon>
        <taxon>Pseudomonadati</taxon>
        <taxon>Myxococcota</taxon>
        <taxon>Myxococcia</taxon>
        <taxon>Myxococcales</taxon>
        <taxon>Cystobacterineae</taxon>
        <taxon>Myxococcaceae</taxon>
        <taxon>Pyxidicoccus</taxon>
    </lineage>
</organism>
<dbReference type="Gene3D" id="3.10.40.10">
    <property type="entry name" value="Aerolysin/Pertussis toxin (APT), N-terminal domain"/>
    <property type="match status" value="2"/>
</dbReference>
<dbReference type="EMBL" id="JABBJJ010000223">
    <property type="protein sequence ID" value="NMO20089.1"/>
    <property type="molecule type" value="Genomic_DNA"/>
</dbReference>
<proteinExistence type="predicted"/>
<protein>
    <recommendedName>
        <fullName evidence="3">Lipoprotein</fullName>
    </recommendedName>
</protein>
<dbReference type="AlphaFoldDB" id="A0A848LQY7"/>
<evidence type="ECO:0000313" key="1">
    <source>
        <dbReference type="EMBL" id="NMO20089.1"/>
    </source>
</evidence>
<dbReference type="InterPro" id="IPR016187">
    <property type="entry name" value="CTDL_fold"/>
</dbReference>
<comment type="caution">
    <text evidence="1">The sequence shown here is derived from an EMBL/GenBank/DDBJ whole genome shotgun (WGS) entry which is preliminary data.</text>
</comment>
<dbReference type="Proteomes" id="UP000518300">
    <property type="component" value="Unassembled WGS sequence"/>
</dbReference>
<dbReference type="RefSeq" id="WP_169349318.1">
    <property type="nucleotide sequence ID" value="NZ_JABBJJ010000223.1"/>
</dbReference>
<dbReference type="InterPro" id="IPR037015">
    <property type="entry name" value="APT_N_sf"/>
</dbReference>
<evidence type="ECO:0008006" key="3">
    <source>
        <dbReference type="Google" id="ProtNLM"/>
    </source>
</evidence>
<sequence length="190" mass="19554">MKKNVLFSVGAILLSTACGSAGSHEAEEPGLAQERAALYGDITRVTGDVPCPSGYVMASPEDAQAYQGAACGNLASWDIARLSGSGAMRGPGYGCNISSFEANPLGHTLCKDPSTMTFLRATGDSPCGPGKTLLTAQEASARRSEVCAKLASWDIARLEDGGTMKGPGYGCTISTWDTQGVGHALCKSLN</sequence>
<gene>
    <name evidence="1" type="ORF">HG543_35280</name>
</gene>